<proteinExistence type="predicted"/>
<dbReference type="SUPFAM" id="SSF56112">
    <property type="entry name" value="Protein kinase-like (PK-like)"/>
    <property type="match status" value="1"/>
</dbReference>
<organism evidence="2 3">
    <name type="scientific">Papilio machaon</name>
    <name type="common">Old World swallowtail butterfly</name>
    <dbReference type="NCBI Taxonomy" id="76193"/>
    <lineage>
        <taxon>Eukaryota</taxon>
        <taxon>Metazoa</taxon>
        <taxon>Ecdysozoa</taxon>
        <taxon>Arthropoda</taxon>
        <taxon>Hexapoda</taxon>
        <taxon>Insecta</taxon>
        <taxon>Pterygota</taxon>
        <taxon>Neoptera</taxon>
        <taxon>Endopterygota</taxon>
        <taxon>Lepidoptera</taxon>
        <taxon>Glossata</taxon>
        <taxon>Ditrysia</taxon>
        <taxon>Papilionoidea</taxon>
        <taxon>Papilionidae</taxon>
        <taxon>Papilioninae</taxon>
        <taxon>Papilio</taxon>
    </lineage>
</organism>
<dbReference type="Pfam" id="PF02958">
    <property type="entry name" value="EcKL"/>
    <property type="match status" value="1"/>
</dbReference>
<dbReference type="EMBL" id="KQ460367">
    <property type="protein sequence ID" value="KPJ15439.1"/>
    <property type="molecule type" value="Genomic_DNA"/>
</dbReference>
<reference evidence="2 3" key="1">
    <citation type="journal article" date="2015" name="Nat. Commun.">
        <title>Outbred genome sequencing and CRISPR/Cas9 gene editing in butterflies.</title>
        <authorList>
            <person name="Li X."/>
            <person name="Fan D."/>
            <person name="Zhang W."/>
            <person name="Liu G."/>
            <person name="Zhang L."/>
            <person name="Zhao L."/>
            <person name="Fang X."/>
            <person name="Chen L."/>
            <person name="Dong Y."/>
            <person name="Chen Y."/>
            <person name="Ding Y."/>
            <person name="Zhao R."/>
            <person name="Feng M."/>
            <person name="Zhu Y."/>
            <person name="Feng Y."/>
            <person name="Jiang X."/>
            <person name="Zhu D."/>
            <person name="Xiang H."/>
            <person name="Feng X."/>
            <person name="Li S."/>
            <person name="Wang J."/>
            <person name="Zhang G."/>
            <person name="Kronforst M.R."/>
            <person name="Wang W."/>
        </authorList>
    </citation>
    <scope>NUCLEOTIDE SEQUENCE [LARGE SCALE GENOMIC DNA]</scope>
    <source>
        <strain evidence="2">Ya'a_city_454_Pm</strain>
        <tissue evidence="2">Whole body</tissue>
    </source>
</reference>
<dbReference type="KEGG" id="pmac:106710276"/>
<feature type="domain" description="CHK kinase-like" evidence="1">
    <location>
        <begin position="128"/>
        <end position="325"/>
    </location>
</feature>
<dbReference type="STRING" id="76193.A0A194RD92"/>
<accession>A0A194RD92</accession>
<evidence type="ECO:0000313" key="3">
    <source>
        <dbReference type="Proteomes" id="UP000053240"/>
    </source>
</evidence>
<dbReference type="SMART" id="SM00587">
    <property type="entry name" value="CHK"/>
    <property type="match status" value="1"/>
</dbReference>
<dbReference type="InterPro" id="IPR011009">
    <property type="entry name" value="Kinase-like_dom_sf"/>
</dbReference>
<evidence type="ECO:0000313" key="2">
    <source>
        <dbReference type="EMBL" id="KPJ15439.1"/>
    </source>
</evidence>
<dbReference type="Gene3D" id="3.90.1200.10">
    <property type="match status" value="1"/>
</dbReference>
<dbReference type="Proteomes" id="UP000053240">
    <property type="component" value="Unassembled WGS sequence"/>
</dbReference>
<dbReference type="PANTHER" id="PTHR11012:SF48">
    <property type="entry name" value="CHK KINASE-LIKE DOMAIN-CONTAINING PROTEIN-RELATED"/>
    <property type="match status" value="1"/>
</dbReference>
<keyword evidence="3" id="KW-1185">Reference proteome</keyword>
<sequence length="431" mass="49770">MSRELSSTQDIFTEKQMDHIISKCLDVRRADSCQVLACDRRPASAGLAGFLGDHARVTLHVKTNGHVKKIRLFVKTMPASNAPKAQFIDTNCYFKREAVALRLAEEMRGADGPNPWTVRAYLSNERMVVMPDMAAQGYRTLQYCETLSLPHALLAAAALARFHSAFANYAAARTARDGRPYNFLQEYEDIMTEPTFCDSPWLKAAAKLSCNLLKTFSNKFEQYPPNLEQCLAQRYLEACATLAEHEGTLNVMLHKDMWVNNIMYKYEGEVPTNALLIDFQCLRYGPPAFDLMVFLYLTTEREFRERYEKEIIRHYFAVFSETLDEKTKVGLKGLKYDMEELVRWCERSRMFGMFMALGIFPYVLMEPLSAQQTFDDAATFVRYCDEDRSAPVLSYCRRDPAYLRRQLRLTEEFVERYLIQYTTSTSRNVPT</sequence>
<protein>
    <recommendedName>
        <fullName evidence="1">CHK kinase-like domain-containing protein</fullName>
    </recommendedName>
</protein>
<dbReference type="InterPro" id="IPR004119">
    <property type="entry name" value="EcKL"/>
</dbReference>
<dbReference type="InParanoid" id="A0A194RD92"/>
<dbReference type="AlphaFoldDB" id="A0A194RD92"/>
<dbReference type="InterPro" id="IPR015897">
    <property type="entry name" value="CHK_kinase-like"/>
</dbReference>
<dbReference type="PANTHER" id="PTHR11012">
    <property type="entry name" value="PROTEIN KINASE-LIKE DOMAIN-CONTAINING"/>
    <property type="match status" value="1"/>
</dbReference>
<gene>
    <name evidence="2" type="ORF">RR48_09368</name>
</gene>
<name>A0A194RD92_PAPMA</name>
<dbReference type="OrthoDB" id="7419139at2759"/>
<evidence type="ECO:0000259" key="1">
    <source>
        <dbReference type="SMART" id="SM00587"/>
    </source>
</evidence>